<protein>
    <submittedName>
        <fullName evidence="2">ZnMc domain-containing protein</fullName>
    </submittedName>
</protein>
<dbReference type="WBParaSite" id="RSKR_0001028100.1">
    <property type="protein sequence ID" value="RSKR_0001028100.1"/>
    <property type="gene ID" value="RSKR_0001028100"/>
</dbReference>
<reference evidence="2" key="1">
    <citation type="submission" date="2016-11" db="UniProtKB">
        <authorList>
            <consortium name="WormBaseParasite"/>
        </authorList>
    </citation>
    <scope>IDENTIFICATION</scope>
    <source>
        <strain evidence="2">KR3021</strain>
    </source>
</reference>
<dbReference type="Proteomes" id="UP000095286">
    <property type="component" value="Unplaced"/>
</dbReference>
<accession>A0AC35UDK6</accession>
<evidence type="ECO:0000313" key="2">
    <source>
        <dbReference type="WBParaSite" id="RSKR_0001028100.1"/>
    </source>
</evidence>
<proteinExistence type="predicted"/>
<sequence>MQNPDLFEGDIVLTPDQGEAIIETLKQELKKLNSGVEKITGDLESEDKTASKREKRSLKIALLFEWDFPIKYYVSSDLAPVTRALIDSSRAEIEAKTCIRYSKQSVPISGTPGINVVYKNGCFSPIGRVKFDQPQELSIGEGCQTRGTIQHEQSRPDRDDSLFMYSQNIMPGMEGQFTNVMLYDSYSFSKNGQKVFESIDVTYRESPGQNERLSFSDYKIVTYNYCNSTCPYKISCYNGGYQNPNICTQCVCPNGFIGALCTDIINNHVGCGHAVLQANVYPQPLTRSGDINCFYLILAPIGFRIKIVVNSYVLPSAYPCPIGTGLEIRATLNMDNSGSAWCGTSTYVRETYSFTNQVLIHFPGTHPSHSFSLTYLAYT</sequence>
<name>A0AC35UDK6_9BILA</name>
<organism evidence="1 2">
    <name type="scientific">Rhabditophanes sp. KR3021</name>
    <dbReference type="NCBI Taxonomy" id="114890"/>
    <lineage>
        <taxon>Eukaryota</taxon>
        <taxon>Metazoa</taxon>
        <taxon>Ecdysozoa</taxon>
        <taxon>Nematoda</taxon>
        <taxon>Chromadorea</taxon>
        <taxon>Rhabditida</taxon>
        <taxon>Tylenchina</taxon>
        <taxon>Panagrolaimomorpha</taxon>
        <taxon>Strongyloidoidea</taxon>
        <taxon>Alloionematidae</taxon>
        <taxon>Rhabditophanes</taxon>
    </lineage>
</organism>
<evidence type="ECO:0000313" key="1">
    <source>
        <dbReference type="Proteomes" id="UP000095286"/>
    </source>
</evidence>